<reference evidence="3 4" key="1">
    <citation type="submission" date="2019-09" db="EMBL/GenBank/DDBJ databases">
        <title>Actinomadura physcomitrii sp. nov., a novel actinomycete isolated from moss [Physcomitrium sphaericum (Ludw) Fuernr].</title>
        <authorList>
            <person name="Zhuang X."/>
            <person name="Liu C."/>
        </authorList>
    </citation>
    <scope>NUCLEOTIDE SEQUENCE [LARGE SCALE GENOMIC DNA]</scope>
    <source>
        <strain evidence="3 4">HMC1</strain>
    </source>
</reference>
<evidence type="ECO:0008006" key="5">
    <source>
        <dbReference type="Google" id="ProtNLM"/>
    </source>
</evidence>
<evidence type="ECO:0000313" key="4">
    <source>
        <dbReference type="Proteomes" id="UP000468735"/>
    </source>
</evidence>
<feature type="chain" id="PRO_5026309417" description="Nuclear transport factor 2 family protein" evidence="2">
    <location>
        <begin position="22"/>
        <end position="170"/>
    </location>
</feature>
<name>A0A6H9YCY1_9ACTN</name>
<protein>
    <recommendedName>
        <fullName evidence="5">Nuclear transport factor 2 family protein</fullName>
    </recommendedName>
</protein>
<evidence type="ECO:0000256" key="2">
    <source>
        <dbReference type="SAM" id="SignalP"/>
    </source>
</evidence>
<dbReference type="OrthoDB" id="3480038at2"/>
<keyword evidence="2" id="KW-0732">Signal</keyword>
<dbReference type="EMBL" id="WBMT01000024">
    <property type="protein sequence ID" value="KAB2341905.1"/>
    <property type="molecule type" value="Genomic_DNA"/>
</dbReference>
<sequence length="170" mass="17740">MAYRSAVQLGALLFAGVFASAACGAADGTGDDKVFTAPSSKAPTSPAPAKPTPGTERTLAGARAALQAFLRGQGAGEMSVCRYVVPGSSFEKGGALRGNCLDGIRYSPHTLKPLEREALRSISVSGGKLVGNEATIPFSGLKWEVGDLVVSSVQSKFVLRWQDGIWKIIR</sequence>
<organism evidence="3 4">
    <name type="scientific">Actinomadura rudentiformis</name>
    <dbReference type="NCBI Taxonomy" id="359158"/>
    <lineage>
        <taxon>Bacteria</taxon>
        <taxon>Bacillati</taxon>
        <taxon>Actinomycetota</taxon>
        <taxon>Actinomycetes</taxon>
        <taxon>Streptosporangiales</taxon>
        <taxon>Thermomonosporaceae</taxon>
        <taxon>Actinomadura</taxon>
    </lineage>
</organism>
<feature type="region of interest" description="Disordered" evidence="1">
    <location>
        <begin position="34"/>
        <end position="56"/>
    </location>
</feature>
<feature type="signal peptide" evidence="2">
    <location>
        <begin position="1"/>
        <end position="21"/>
    </location>
</feature>
<comment type="caution">
    <text evidence="3">The sequence shown here is derived from an EMBL/GenBank/DDBJ whole genome shotgun (WGS) entry which is preliminary data.</text>
</comment>
<accession>A0A6H9YCY1</accession>
<dbReference type="AlphaFoldDB" id="A0A6H9YCY1"/>
<evidence type="ECO:0000256" key="1">
    <source>
        <dbReference type="SAM" id="MobiDB-lite"/>
    </source>
</evidence>
<keyword evidence="4" id="KW-1185">Reference proteome</keyword>
<dbReference type="PROSITE" id="PS51257">
    <property type="entry name" value="PROKAR_LIPOPROTEIN"/>
    <property type="match status" value="1"/>
</dbReference>
<proteinExistence type="predicted"/>
<gene>
    <name evidence="3" type="ORF">F8566_40745</name>
</gene>
<evidence type="ECO:0000313" key="3">
    <source>
        <dbReference type="EMBL" id="KAB2341905.1"/>
    </source>
</evidence>
<dbReference type="Proteomes" id="UP000468735">
    <property type="component" value="Unassembled WGS sequence"/>
</dbReference>
<dbReference type="RefSeq" id="WP_151568111.1">
    <property type="nucleotide sequence ID" value="NZ_WBMT01000024.1"/>
</dbReference>